<sequence>MSDRVFLSILAVAAVVAIVLAALWPQGYGARSPAPFGHTPIQQTPEMQAAMARETAHLKAKKGERPDSAAITGLRPSK</sequence>
<accession>A0A975FYF4</accession>
<dbReference type="Proteomes" id="UP000676409">
    <property type="component" value="Chromosome"/>
</dbReference>
<keyword evidence="3" id="KW-1185">Reference proteome</keyword>
<feature type="compositionally biased region" description="Basic and acidic residues" evidence="1">
    <location>
        <begin position="58"/>
        <end position="67"/>
    </location>
</feature>
<protein>
    <submittedName>
        <fullName evidence="2">Uncharacterized protein</fullName>
    </submittedName>
</protein>
<feature type="region of interest" description="Disordered" evidence="1">
    <location>
        <begin position="58"/>
        <end position="78"/>
    </location>
</feature>
<gene>
    <name evidence="2" type="ORF">KCG34_20975</name>
</gene>
<organism evidence="2 3">
    <name type="scientific">Phenylobacterium montanum</name>
    <dbReference type="NCBI Taxonomy" id="2823693"/>
    <lineage>
        <taxon>Bacteria</taxon>
        <taxon>Pseudomonadati</taxon>
        <taxon>Pseudomonadota</taxon>
        <taxon>Alphaproteobacteria</taxon>
        <taxon>Caulobacterales</taxon>
        <taxon>Caulobacteraceae</taxon>
        <taxon>Phenylobacterium</taxon>
    </lineage>
</organism>
<evidence type="ECO:0000313" key="2">
    <source>
        <dbReference type="EMBL" id="QUD87499.1"/>
    </source>
</evidence>
<dbReference type="AlphaFoldDB" id="A0A975FYF4"/>
<evidence type="ECO:0000256" key="1">
    <source>
        <dbReference type="SAM" id="MobiDB-lite"/>
    </source>
</evidence>
<name>A0A975FYF4_9CAUL</name>
<dbReference type="RefSeq" id="WP_211937551.1">
    <property type="nucleotide sequence ID" value="NZ_CP073078.1"/>
</dbReference>
<dbReference type="EMBL" id="CP073078">
    <property type="protein sequence ID" value="QUD87499.1"/>
    <property type="molecule type" value="Genomic_DNA"/>
</dbReference>
<evidence type="ECO:0000313" key="3">
    <source>
        <dbReference type="Proteomes" id="UP000676409"/>
    </source>
</evidence>
<dbReference type="KEGG" id="caul:KCG34_20975"/>
<proteinExistence type="predicted"/>
<reference evidence="2" key="1">
    <citation type="submission" date="2021-04" db="EMBL/GenBank/DDBJ databases">
        <title>The complete genome sequence of Caulobacter sp. S6.</title>
        <authorList>
            <person name="Tang Y."/>
            <person name="Ouyang W."/>
            <person name="Liu Q."/>
            <person name="Huang B."/>
            <person name="Guo Z."/>
            <person name="Lei P."/>
        </authorList>
    </citation>
    <scope>NUCLEOTIDE SEQUENCE</scope>
    <source>
        <strain evidence="2">S6</strain>
    </source>
</reference>